<dbReference type="Proteomes" id="UP000199612">
    <property type="component" value="Unassembled WGS sequence"/>
</dbReference>
<accession>A0A1I1KGB5</accession>
<evidence type="ECO:0000256" key="2">
    <source>
        <dbReference type="RuleBase" id="RU003616"/>
    </source>
</evidence>
<dbReference type="CDD" id="cd06471">
    <property type="entry name" value="ACD_LpsHSP_like"/>
    <property type="match status" value="1"/>
</dbReference>
<dbReference type="EMBL" id="FOLT01000012">
    <property type="protein sequence ID" value="SFC59869.1"/>
    <property type="molecule type" value="Genomic_DNA"/>
</dbReference>
<feature type="domain" description="SHSP" evidence="3">
    <location>
        <begin position="26"/>
        <end position="139"/>
    </location>
</feature>
<gene>
    <name evidence="4" type="ORF">SAMN04488102_11237</name>
</gene>
<evidence type="ECO:0000313" key="5">
    <source>
        <dbReference type="Proteomes" id="UP000199612"/>
    </source>
</evidence>
<proteinExistence type="inferred from homology"/>
<reference evidence="5" key="1">
    <citation type="submission" date="2016-10" db="EMBL/GenBank/DDBJ databases">
        <authorList>
            <person name="Varghese N."/>
            <person name="Submissions S."/>
        </authorList>
    </citation>
    <scope>NUCLEOTIDE SEQUENCE [LARGE SCALE GENOMIC DNA]</scope>
    <source>
        <strain evidence="5">DSM 23664</strain>
    </source>
</reference>
<dbReference type="RefSeq" id="WP_091531102.1">
    <property type="nucleotide sequence ID" value="NZ_FOLT01000012.1"/>
</dbReference>
<dbReference type="PROSITE" id="PS01031">
    <property type="entry name" value="SHSP"/>
    <property type="match status" value="1"/>
</dbReference>
<organism evidence="4 5">
    <name type="scientific">Alkalibacterium subtropicum</name>
    <dbReference type="NCBI Taxonomy" id="753702"/>
    <lineage>
        <taxon>Bacteria</taxon>
        <taxon>Bacillati</taxon>
        <taxon>Bacillota</taxon>
        <taxon>Bacilli</taxon>
        <taxon>Lactobacillales</taxon>
        <taxon>Carnobacteriaceae</taxon>
        <taxon>Alkalibacterium</taxon>
    </lineage>
</organism>
<evidence type="ECO:0000313" key="4">
    <source>
        <dbReference type="EMBL" id="SFC59869.1"/>
    </source>
</evidence>
<dbReference type="InterPro" id="IPR031107">
    <property type="entry name" value="Small_HSP"/>
</dbReference>
<sequence length="139" mass="16618">MNNMFPSRRDFRDLRRQFFDDTFDQVLGETGSFKTDIIEDDKEYTVEAELPGMDKENIELDYHDNILSISGKQESETKEEDKERNYIRRERSTRSFSRQFLIRDVDEDNISARFNNGILEVKLPKKESDKPENKRIDIQ</sequence>
<keyword evidence="5" id="KW-1185">Reference proteome</keyword>
<dbReference type="Pfam" id="PF00011">
    <property type="entry name" value="HSP20"/>
    <property type="match status" value="1"/>
</dbReference>
<dbReference type="AlphaFoldDB" id="A0A1I1KGB5"/>
<dbReference type="InterPro" id="IPR008978">
    <property type="entry name" value="HSP20-like_chaperone"/>
</dbReference>
<evidence type="ECO:0000256" key="1">
    <source>
        <dbReference type="PROSITE-ProRule" id="PRU00285"/>
    </source>
</evidence>
<dbReference type="SUPFAM" id="SSF49764">
    <property type="entry name" value="HSP20-like chaperones"/>
    <property type="match status" value="1"/>
</dbReference>
<dbReference type="PANTHER" id="PTHR11527">
    <property type="entry name" value="HEAT-SHOCK PROTEIN 20 FAMILY MEMBER"/>
    <property type="match status" value="1"/>
</dbReference>
<protein>
    <submittedName>
        <fullName evidence="4">HSP20 family protein</fullName>
    </submittedName>
</protein>
<dbReference type="Gene3D" id="2.60.40.790">
    <property type="match status" value="1"/>
</dbReference>
<dbReference type="STRING" id="753702.SAMN04488102_11237"/>
<dbReference type="InterPro" id="IPR002068">
    <property type="entry name" value="A-crystallin/Hsp20_dom"/>
</dbReference>
<comment type="similarity">
    <text evidence="1 2">Belongs to the small heat shock protein (HSP20) family.</text>
</comment>
<name>A0A1I1KGB5_9LACT</name>
<dbReference type="OrthoDB" id="9811615at2"/>
<evidence type="ECO:0000259" key="3">
    <source>
        <dbReference type="PROSITE" id="PS01031"/>
    </source>
</evidence>